<protein>
    <recommendedName>
        <fullName evidence="4">Scaffolding protein</fullName>
    </recommendedName>
</protein>
<evidence type="ECO:0008006" key="4">
    <source>
        <dbReference type="Google" id="ProtNLM"/>
    </source>
</evidence>
<evidence type="ECO:0000313" key="2">
    <source>
        <dbReference type="EMBL" id="OQZ88118.1"/>
    </source>
</evidence>
<organism evidence="2 3">
    <name type="scientific">Mycobacterium alsense</name>
    <dbReference type="NCBI Taxonomy" id="324058"/>
    <lineage>
        <taxon>Bacteria</taxon>
        <taxon>Bacillati</taxon>
        <taxon>Actinomycetota</taxon>
        <taxon>Actinomycetes</taxon>
        <taxon>Mycobacteriales</taxon>
        <taxon>Mycobacteriaceae</taxon>
        <taxon>Mycobacterium</taxon>
    </lineage>
</organism>
<comment type="caution">
    <text evidence="2">The sequence shown here is derived from an EMBL/GenBank/DDBJ whole genome shotgun (WGS) entry which is preliminary data.</text>
</comment>
<gene>
    <name evidence="2" type="ORF">BST11_24320</name>
</gene>
<evidence type="ECO:0000313" key="3">
    <source>
        <dbReference type="Proteomes" id="UP000192319"/>
    </source>
</evidence>
<dbReference type="EMBL" id="MVHD01000068">
    <property type="protein sequence ID" value="OQZ88118.1"/>
    <property type="molecule type" value="Genomic_DNA"/>
</dbReference>
<feature type="region of interest" description="Disordered" evidence="1">
    <location>
        <begin position="160"/>
        <end position="188"/>
    </location>
</feature>
<name>A0ABX3R2B2_9MYCO</name>
<reference evidence="2 3" key="1">
    <citation type="submission" date="2017-02" db="EMBL/GenBank/DDBJ databases">
        <title>The new phylogeny of genus Mycobacterium.</title>
        <authorList>
            <person name="Tortoli E."/>
            <person name="Trovato A."/>
            <person name="Cirillo D.M."/>
        </authorList>
    </citation>
    <scope>NUCLEOTIDE SEQUENCE [LARGE SCALE GENOMIC DNA]</scope>
    <source>
        <strain evidence="2 3">DSM 45230</strain>
    </source>
</reference>
<evidence type="ECO:0000256" key="1">
    <source>
        <dbReference type="SAM" id="MobiDB-lite"/>
    </source>
</evidence>
<dbReference type="Proteomes" id="UP000192319">
    <property type="component" value="Unassembled WGS sequence"/>
</dbReference>
<feature type="compositionally biased region" description="Basic and acidic residues" evidence="1">
    <location>
        <begin position="69"/>
        <end position="85"/>
    </location>
</feature>
<accession>A0ABX3R2B2</accession>
<feature type="region of interest" description="Disordered" evidence="1">
    <location>
        <begin position="1"/>
        <end position="88"/>
    </location>
</feature>
<feature type="compositionally biased region" description="Acidic residues" evidence="1">
    <location>
        <begin position="51"/>
        <end position="68"/>
    </location>
</feature>
<keyword evidence="3" id="KW-1185">Reference proteome</keyword>
<proteinExistence type="predicted"/>
<feature type="compositionally biased region" description="Low complexity" evidence="1">
    <location>
        <begin position="1"/>
        <end position="14"/>
    </location>
</feature>
<sequence length="188" mass="19571">MTEGPTEATTEPAGQSAGELSPEQVQTLVAATAQAEFEDSMRPPKRPAGNDSDDESVATADQESDDDANANHEAAKWRTKLRESESQNTAIATRLENMQRAAIDTHVTALGMKPAALWASGAKLEDLLDDTGVPDAAKVAQAAQAAKETLGIVAVKPSKPVGSLRSGASAPTPKGNKWVEAFGPHGSE</sequence>
<feature type="compositionally biased region" description="Low complexity" evidence="1">
    <location>
        <begin position="24"/>
        <end position="35"/>
    </location>
</feature>